<dbReference type="InterPro" id="IPR036397">
    <property type="entry name" value="RNaseH_sf"/>
</dbReference>
<dbReference type="OrthoDB" id="6258697at2759"/>
<comment type="caution">
    <text evidence="2">The sequence shown here is derived from an EMBL/GenBank/DDBJ whole genome shotgun (WGS) entry which is preliminary data.</text>
</comment>
<evidence type="ECO:0000259" key="1">
    <source>
        <dbReference type="Pfam" id="PF03184"/>
    </source>
</evidence>
<dbReference type="EMBL" id="CAKOFQ010006869">
    <property type="protein sequence ID" value="CAH1978073.1"/>
    <property type="molecule type" value="Genomic_DNA"/>
</dbReference>
<dbReference type="Gene3D" id="3.30.420.10">
    <property type="entry name" value="Ribonuclease H-like superfamily/Ribonuclease H"/>
    <property type="match status" value="1"/>
</dbReference>
<sequence>MDALCYGFTKQDLCILAFEFANRNNLPHHSRNGTAGEQWYSNFMRRQPELRLRTPEPTSIARACGFNRPQVQLFFDNLNNPRKKSLFDVDNIYNVDETGIQTSAKRPPEVISFKGKKQVSISSTERGQLVTAVCCSSASGKFILPALIFPRKKRNSRFLNGTPPGTVDFVSDNGWINNEIFLEWMKFFIKSVRPSSAHKCLLILDNHISHRSLDVLEYASEKNVVILSVPPHTTHKLQPLGVAVYGPIGKYFEREVDKW</sequence>
<keyword evidence="3" id="KW-1185">Reference proteome</keyword>
<evidence type="ECO:0000313" key="3">
    <source>
        <dbReference type="Proteomes" id="UP001152888"/>
    </source>
</evidence>
<gene>
    <name evidence="2" type="ORF">ACAOBT_LOCUS13052</name>
</gene>
<dbReference type="InterPro" id="IPR004875">
    <property type="entry name" value="DDE_SF_endonuclease_dom"/>
</dbReference>
<dbReference type="Pfam" id="PF03184">
    <property type="entry name" value="DDE_1"/>
    <property type="match status" value="1"/>
</dbReference>
<name>A0A9P0KQY2_ACAOB</name>
<evidence type="ECO:0000313" key="2">
    <source>
        <dbReference type="EMBL" id="CAH1978073.1"/>
    </source>
</evidence>
<dbReference type="InterPro" id="IPR050863">
    <property type="entry name" value="CenT-Element_Derived"/>
</dbReference>
<dbReference type="AlphaFoldDB" id="A0A9P0KQY2"/>
<dbReference type="GO" id="GO:0003677">
    <property type="term" value="F:DNA binding"/>
    <property type="evidence" value="ECO:0007669"/>
    <property type="project" value="TreeGrafter"/>
</dbReference>
<accession>A0A9P0KQY2</accession>
<dbReference type="Proteomes" id="UP001152888">
    <property type="component" value="Unassembled WGS sequence"/>
</dbReference>
<dbReference type="PANTHER" id="PTHR19303">
    <property type="entry name" value="TRANSPOSON"/>
    <property type="match status" value="1"/>
</dbReference>
<proteinExistence type="predicted"/>
<dbReference type="PANTHER" id="PTHR19303:SF74">
    <property type="entry name" value="POGO TRANSPOSABLE ELEMENT WITH KRAB DOMAIN"/>
    <property type="match status" value="1"/>
</dbReference>
<reference evidence="2" key="1">
    <citation type="submission" date="2022-03" db="EMBL/GenBank/DDBJ databases">
        <authorList>
            <person name="Sayadi A."/>
        </authorList>
    </citation>
    <scope>NUCLEOTIDE SEQUENCE</scope>
</reference>
<feature type="domain" description="DDE-1" evidence="1">
    <location>
        <begin position="130"/>
        <end position="256"/>
    </location>
</feature>
<dbReference type="GO" id="GO:0005634">
    <property type="term" value="C:nucleus"/>
    <property type="evidence" value="ECO:0007669"/>
    <property type="project" value="TreeGrafter"/>
</dbReference>
<protein>
    <recommendedName>
        <fullName evidence="1">DDE-1 domain-containing protein</fullName>
    </recommendedName>
</protein>
<organism evidence="2 3">
    <name type="scientific">Acanthoscelides obtectus</name>
    <name type="common">Bean weevil</name>
    <name type="synonym">Bruchus obtectus</name>
    <dbReference type="NCBI Taxonomy" id="200917"/>
    <lineage>
        <taxon>Eukaryota</taxon>
        <taxon>Metazoa</taxon>
        <taxon>Ecdysozoa</taxon>
        <taxon>Arthropoda</taxon>
        <taxon>Hexapoda</taxon>
        <taxon>Insecta</taxon>
        <taxon>Pterygota</taxon>
        <taxon>Neoptera</taxon>
        <taxon>Endopterygota</taxon>
        <taxon>Coleoptera</taxon>
        <taxon>Polyphaga</taxon>
        <taxon>Cucujiformia</taxon>
        <taxon>Chrysomeloidea</taxon>
        <taxon>Chrysomelidae</taxon>
        <taxon>Bruchinae</taxon>
        <taxon>Bruchini</taxon>
        <taxon>Acanthoscelides</taxon>
    </lineage>
</organism>